<dbReference type="Pfam" id="PF00196">
    <property type="entry name" value="GerE"/>
    <property type="match status" value="1"/>
</dbReference>
<dbReference type="SMART" id="SM00421">
    <property type="entry name" value="HTH_LUXR"/>
    <property type="match status" value="1"/>
</dbReference>
<sequence>MTGRRYRRTGLEVHMVEEDRAGEPDVRDRARGAYRRGAWAEAYEVFTAADRSSPLEPADLEPLATAAYLIGRDEAGAELLTRAHHEWVRRDDPVRAARCAFWLAFHLVNSGEPARGGGWVARGRRLLDDGRHDCVERGYLLYPPALRATFEGEYPTACAAFGRAADIGERFGEADLVTMARVGQGRALIRLGEPVEGVALLDEAMVAVTAGEVSAIVAGDTYCTVIEGCQEVFDLRRAQEWTAALARWCASRPDLDRFRGQCLVHRAELMALHGAWSDATDEARRACDRFLRGPGHPAVGAAFYQLAELYRLRGENAAAERLYREANRVGREPQPGLALLRLAQGDVGAARAAIRRVVDEARDRAGRATLLPAYVEIMLVAGDLAAARLGADQLSRIAADLDAPMLRAAAAHAVGAVLLDEGDGRAALQALRRGWTTWHGLDAPYEAARVRVLLGLACRKLGDQDGAAMELDAARAMFQRLGAVPDVVRVETLARNPATRTAGTLTGRELQVLRLVATGMANRGIAAELFLSEKTVARHLSNIFTKLDVSSRSAATAYAYEHGLV</sequence>
<dbReference type="GO" id="GO:0003677">
    <property type="term" value="F:DNA binding"/>
    <property type="evidence" value="ECO:0007669"/>
    <property type="project" value="UniProtKB-KW"/>
</dbReference>
<keyword evidence="3" id="KW-0804">Transcription</keyword>
<evidence type="ECO:0000256" key="2">
    <source>
        <dbReference type="ARBA" id="ARBA00023125"/>
    </source>
</evidence>
<evidence type="ECO:0000313" key="6">
    <source>
        <dbReference type="Proteomes" id="UP001519295"/>
    </source>
</evidence>
<comment type="caution">
    <text evidence="5">The sequence shown here is derived from an EMBL/GenBank/DDBJ whole genome shotgun (WGS) entry which is preliminary data.</text>
</comment>
<evidence type="ECO:0000256" key="1">
    <source>
        <dbReference type="ARBA" id="ARBA00023015"/>
    </source>
</evidence>
<evidence type="ECO:0000313" key="5">
    <source>
        <dbReference type="EMBL" id="MBP2368348.1"/>
    </source>
</evidence>
<dbReference type="InterPro" id="IPR011990">
    <property type="entry name" value="TPR-like_helical_dom_sf"/>
</dbReference>
<dbReference type="Gene3D" id="1.10.10.10">
    <property type="entry name" value="Winged helix-like DNA-binding domain superfamily/Winged helix DNA-binding domain"/>
    <property type="match status" value="1"/>
</dbReference>
<dbReference type="CDD" id="cd06170">
    <property type="entry name" value="LuxR_C_like"/>
    <property type="match status" value="1"/>
</dbReference>
<dbReference type="InterPro" id="IPR036388">
    <property type="entry name" value="WH-like_DNA-bd_sf"/>
</dbReference>
<keyword evidence="2 5" id="KW-0238">DNA-binding</keyword>
<keyword evidence="6" id="KW-1185">Reference proteome</keyword>
<accession>A0ABS4VX87</accession>
<dbReference type="PRINTS" id="PR00038">
    <property type="entry name" value="HTHLUXR"/>
</dbReference>
<feature type="domain" description="HTH luxR-type" evidence="4">
    <location>
        <begin position="498"/>
        <end position="563"/>
    </location>
</feature>
<reference evidence="5 6" key="1">
    <citation type="submission" date="2021-03" db="EMBL/GenBank/DDBJ databases">
        <title>Sequencing the genomes of 1000 actinobacteria strains.</title>
        <authorList>
            <person name="Klenk H.-P."/>
        </authorList>
    </citation>
    <scope>NUCLEOTIDE SEQUENCE [LARGE SCALE GENOMIC DNA]</scope>
    <source>
        <strain evidence="5 6">DSM 45256</strain>
    </source>
</reference>
<dbReference type="SUPFAM" id="SSF48452">
    <property type="entry name" value="TPR-like"/>
    <property type="match status" value="1"/>
</dbReference>
<dbReference type="InterPro" id="IPR000792">
    <property type="entry name" value="Tscrpt_reg_LuxR_C"/>
</dbReference>
<dbReference type="InterPro" id="IPR016032">
    <property type="entry name" value="Sig_transdc_resp-reg_C-effctor"/>
</dbReference>
<dbReference type="PROSITE" id="PS50043">
    <property type="entry name" value="HTH_LUXR_2"/>
    <property type="match status" value="1"/>
</dbReference>
<dbReference type="PANTHER" id="PTHR44688">
    <property type="entry name" value="DNA-BINDING TRANSCRIPTIONAL ACTIVATOR DEVR_DOSR"/>
    <property type="match status" value="1"/>
</dbReference>
<dbReference type="Proteomes" id="UP001519295">
    <property type="component" value="Unassembled WGS sequence"/>
</dbReference>
<evidence type="ECO:0000259" key="4">
    <source>
        <dbReference type="PROSITE" id="PS50043"/>
    </source>
</evidence>
<dbReference type="EMBL" id="JAGINU010000001">
    <property type="protein sequence ID" value="MBP2368348.1"/>
    <property type="molecule type" value="Genomic_DNA"/>
</dbReference>
<dbReference type="RefSeq" id="WP_245350913.1">
    <property type="nucleotide sequence ID" value="NZ_JAGINU010000001.1"/>
</dbReference>
<dbReference type="PROSITE" id="PS00622">
    <property type="entry name" value="HTH_LUXR_1"/>
    <property type="match status" value="1"/>
</dbReference>
<organism evidence="5 6">
    <name type="scientific">Pseudonocardia parietis</name>
    <dbReference type="NCBI Taxonomy" id="570936"/>
    <lineage>
        <taxon>Bacteria</taxon>
        <taxon>Bacillati</taxon>
        <taxon>Actinomycetota</taxon>
        <taxon>Actinomycetes</taxon>
        <taxon>Pseudonocardiales</taxon>
        <taxon>Pseudonocardiaceae</taxon>
        <taxon>Pseudonocardia</taxon>
    </lineage>
</organism>
<proteinExistence type="predicted"/>
<gene>
    <name evidence="5" type="ORF">JOF36_004044</name>
</gene>
<protein>
    <submittedName>
        <fullName evidence="5">DNA-binding NarL/FixJ family response regulator</fullName>
    </submittedName>
</protein>
<dbReference type="SUPFAM" id="SSF46894">
    <property type="entry name" value="C-terminal effector domain of the bipartite response regulators"/>
    <property type="match status" value="1"/>
</dbReference>
<name>A0ABS4VX87_9PSEU</name>
<evidence type="ECO:0000256" key="3">
    <source>
        <dbReference type="ARBA" id="ARBA00023163"/>
    </source>
</evidence>
<keyword evidence="1" id="KW-0805">Transcription regulation</keyword>
<dbReference type="Gene3D" id="1.25.40.10">
    <property type="entry name" value="Tetratricopeptide repeat domain"/>
    <property type="match status" value="2"/>
</dbReference>
<dbReference type="PANTHER" id="PTHR44688:SF25">
    <property type="entry name" value="HTH LUXR-TYPE DOMAIN-CONTAINING PROTEIN"/>
    <property type="match status" value="1"/>
</dbReference>